<dbReference type="GO" id="GO:0042802">
    <property type="term" value="F:identical protein binding"/>
    <property type="evidence" value="ECO:0007669"/>
    <property type="project" value="UniProtKB-ARBA"/>
</dbReference>
<keyword evidence="2" id="KW-0479">Metal-binding</keyword>
<accession>A0A1F6NTB1</accession>
<evidence type="ECO:0000259" key="5">
    <source>
        <dbReference type="PROSITE" id="PS51747"/>
    </source>
</evidence>
<dbReference type="PANTHER" id="PTHR11644">
    <property type="entry name" value="CYTIDINE DEAMINASE"/>
    <property type="match status" value="1"/>
</dbReference>
<organism evidence="6 7">
    <name type="scientific">Candidatus Magasanikbacteria bacterium RIFOXYA1_FULL_40_8</name>
    <dbReference type="NCBI Taxonomy" id="1798694"/>
    <lineage>
        <taxon>Bacteria</taxon>
        <taxon>Candidatus Magasanikiibacteriota</taxon>
    </lineage>
</organism>
<evidence type="ECO:0000256" key="3">
    <source>
        <dbReference type="ARBA" id="ARBA00022801"/>
    </source>
</evidence>
<dbReference type="Proteomes" id="UP000177151">
    <property type="component" value="Unassembled WGS sequence"/>
</dbReference>
<feature type="domain" description="CMP/dCMP-type deaminase" evidence="5">
    <location>
        <begin position="11"/>
        <end position="130"/>
    </location>
</feature>
<dbReference type="EMBL" id="MFQP01000045">
    <property type="protein sequence ID" value="OGH87176.1"/>
    <property type="molecule type" value="Genomic_DNA"/>
</dbReference>
<dbReference type="PROSITE" id="PS51747">
    <property type="entry name" value="CYT_DCMP_DEAMINASES_2"/>
    <property type="match status" value="1"/>
</dbReference>
<reference evidence="6 7" key="1">
    <citation type="journal article" date="2016" name="Nat. Commun.">
        <title>Thousands of microbial genomes shed light on interconnected biogeochemical processes in an aquifer system.</title>
        <authorList>
            <person name="Anantharaman K."/>
            <person name="Brown C.T."/>
            <person name="Hug L.A."/>
            <person name="Sharon I."/>
            <person name="Castelle C.J."/>
            <person name="Probst A.J."/>
            <person name="Thomas B.C."/>
            <person name="Singh A."/>
            <person name="Wilkins M.J."/>
            <person name="Karaoz U."/>
            <person name="Brodie E.L."/>
            <person name="Williams K.H."/>
            <person name="Hubbard S.S."/>
            <person name="Banfield J.F."/>
        </authorList>
    </citation>
    <scope>NUCLEOTIDE SEQUENCE [LARGE SCALE GENOMIC DNA]</scope>
</reference>
<evidence type="ECO:0000256" key="1">
    <source>
        <dbReference type="ARBA" id="ARBA00006576"/>
    </source>
</evidence>
<dbReference type="SUPFAM" id="SSF53927">
    <property type="entry name" value="Cytidine deaminase-like"/>
    <property type="match status" value="1"/>
</dbReference>
<comment type="caution">
    <text evidence="6">The sequence shown here is derived from an EMBL/GenBank/DDBJ whole genome shotgun (WGS) entry which is preliminary data.</text>
</comment>
<comment type="similarity">
    <text evidence="1">Belongs to the cytidine and deoxycytidylate deaminase family.</text>
</comment>
<dbReference type="GO" id="GO:0055086">
    <property type="term" value="P:nucleobase-containing small molecule metabolic process"/>
    <property type="evidence" value="ECO:0007669"/>
    <property type="project" value="UniProtKB-ARBA"/>
</dbReference>
<protein>
    <recommendedName>
        <fullName evidence="5">CMP/dCMP-type deaminase domain-containing protein</fullName>
    </recommendedName>
</protein>
<dbReference type="InterPro" id="IPR050202">
    <property type="entry name" value="Cyt/Deoxycyt_deaminase"/>
</dbReference>
<sequence length="156" mass="16518">MEITNIHNLSEYEKKLIEVARAARKNAVPPVSNYQVGAAVLTASGKIFPGANIEDAGLNSTVHAEVSAISAANAAGSKNIRTLAVCGGDSGSEVFLMPCLHCWQFICNFTEVIGNEIKIIGVHSEGDGCSIGSTNDGSPDFLGWRAIGADLDRWRK</sequence>
<keyword evidence="3" id="KW-0378">Hydrolase</keyword>
<dbReference type="GO" id="GO:0005829">
    <property type="term" value="C:cytosol"/>
    <property type="evidence" value="ECO:0007669"/>
    <property type="project" value="TreeGrafter"/>
</dbReference>
<evidence type="ECO:0000313" key="7">
    <source>
        <dbReference type="Proteomes" id="UP000177151"/>
    </source>
</evidence>
<dbReference type="AlphaFoldDB" id="A0A1F6NTB1"/>
<proteinExistence type="inferred from homology"/>
<dbReference type="Pfam" id="PF00383">
    <property type="entry name" value="dCMP_cyt_deam_1"/>
    <property type="match status" value="1"/>
</dbReference>
<dbReference type="InterPro" id="IPR016193">
    <property type="entry name" value="Cytidine_deaminase-like"/>
</dbReference>
<dbReference type="GO" id="GO:0072527">
    <property type="term" value="P:pyrimidine-containing compound metabolic process"/>
    <property type="evidence" value="ECO:0007669"/>
    <property type="project" value="UniProtKB-ARBA"/>
</dbReference>
<dbReference type="GO" id="GO:0008270">
    <property type="term" value="F:zinc ion binding"/>
    <property type="evidence" value="ECO:0007669"/>
    <property type="project" value="InterPro"/>
</dbReference>
<dbReference type="PROSITE" id="PS00903">
    <property type="entry name" value="CYT_DCMP_DEAMINASES_1"/>
    <property type="match status" value="1"/>
</dbReference>
<dbReference type="Gene3D" id="3.40.140.10">
    <property type="entry name" value="Cytidine Deaminase, domain 2"/>
    <property type="match status" value="1"/>
</dbReference>
<evidence type="ECO:0000313" key="6">
    <source>
        <dbReference type="EMBL" id="OGH87176.1"/>
    </source>
</evidence>
<dbReference type="GO" id="GO:0004126">
    <property type="term" value="F:cytidine deaminase activity"/>
    <property type="evidence" value="ECO:0007669"/>
    <property type="project" value="UniProtKB-ARBA"/>
</dbReference>
<name>A0A1F6NTB1_9BACT</name>
<gene>
    <name evidence="6" type="ORF">A2206_03850</name>
</gene>
<dbReference type="PANTHER" id="PTHR11644:SF2">
    <property type="entry name" value="CYTIDINE DEAMINASE"/>
    <property type="match status" value="1"/>
</dbReference>
<evidence type="ECO:0000256" key="2">
    <source>
        <dbReference type="ARBA" id="ARBA00022723"/>
    </source>
</evidence>
<dbReference type="InterPro" id="IPR016192">
    <property type="entry name" value="APOBEC/CMP_deaminase_Zn-bd"/>
</dbReference>
<dbReference type="CDD" id="cd01283">
    <property type="entry name" value="cytidine_deaminase"/>
    <property type="match status" value="1"/>
</dbReference>
<dbReference type="InterPro" id="IPR002125">
    <property type="entry name" value="CMP_dCMP_dom"/>
</dbReference>
<keyword evidence="4" id="KW-0862">Zinc</keyword>
<evidence type="ECO:0000256" key="4">
    <source>
        <dbReference type="ARBA" id="ARBA00022833"/>
    </source>
</evidence>